<dbReference type="CDD" id="cd19531">
    <property type="entry name" value="LCL_NRPS-like"/>
    <property type="match status" value="1"/>
</dbReference>
<evidence type="ECO:0000259" key="6">
    <source>
        <dbReference type="PROSITE" id="PS50075"/>
    </source>
</evidence>
<gene>
    <name evidence="7" type="ORF">HIM_08693</name>
</gene>
<keyword evidence="2" id="KW-0597">Phosphoprotein</keyword>
<evidence type="ECO:0000256" key="4">
    <source>
        <dbReference type="ARBA" id="ARBA00022737"/>
    </source>
</evidence>
<dbReference type="NCBIfam" id="TIGR01733">
    <property type="entry name" value="AA-adenyl-dom"/>
    <property type="match status" value="2"/>
</dbReference>
<dbReference type="GO" id="GO:0043041">
    <property type="term" value="P:amino acid activation for nonribosomal peptide biosynthetic process"/>
    <property type="evidence" value="ECO:0007669"/>
    <property type="project" value="TreeGrafter"/>
</dbReference>
<evidence type="ECO:0000256" key="2">
    <source>
        <dbReference type="ARBA" id="ARBA00022553"/>
    </source>
</evidence>
<dbReference type="PROSITE" id="PS00012">
    <property type="entry name" value="PHOSPHOPANTETHEINE"/>
    <property type="match status" value="3"/>
</dbReference>
<dbReference type="Gene3D" id="3.40.50.1820">
    <property type="entry name" value="alpha/beta hydrolase"/>
    <property type="match status" value="1"/>
</dbReference>
<dbReference type="SMART" id="SM00823">
    <property type="entry name" value="PKS_PP"/>
    <property type="match status" value="3"/>
</dbReference>
<evidence type="ECO:0000256" key="5">
    <source>
        <dbReference type="SAM" id="MobiDB-lite"/>
    </source>
</evidence>
<dbReference type="Gene3D" id="3.30.559.30">
    <property type="entry name" value="Nonribosomal peptide synthetase, condensation domain"/>
    <property type="match status" value="3"/>
</dbReference>
<proteinExistence type="predicted"/>
<dbReference type="Gene3D" id="3.40.50.980">
    <property type="match status" value="2"/>
</dbReference>
<dbReference type="SUPFAM" id="SSF52777">
    <property type="entry name" value="CoA-dependent acyltransferases"/>
    <property type="match status" value="6"/>
</dbReference>
<dbReference type="Proteomes" id="UP000054481">
    <property type="component" value="Unassembled WGS sequence"/>
</dbReference>
<dbReference type="InterPro" id="IPR001242">
    <property type="entry name" value="Condensation_dom"/>
</dbReference>
<dbReference type="Gene3D" id="3.40.50.150">
    <property type="entry name" value="Vaccinia Virus protein VP39"/>
    <property type="match status" value="1"/>
</dbReference>
<dbReference type="InterPro" id="IPR020806">
    <property type="entry name" value="PKS_PP-bd"/>
</dbReference>
<dbReference type="InterPro" id="IPR000873">
    <property type="entry name" value="AMP-dep_synth/lig_dom"/>
</dbReference>
<dbReference type="CDD" id="cd02440">
    <property type="entry name" value="AdoMet_MTases"/>
    <property type="match status" value="1"/>
</dbReference>
<dbReference type="CDD" id="cd05918">
    <property type="entry name" value="A_NRPS_SidN3_like"/>
    <property type="match status" value="1"/>
</dbReference>
<dbReference type="GO" id="GO:0031177">
    <property type="term" value="F:phosphopantetheine binding"/>
    <property type="evidence" value="ECO:0007669"/>
    <property type="project" value="InterPro"/>
</dbReference>
<sequence>MASLNNSNAGQQDPTTPFLVSSDAVGHPNSLCEQVTRYFGLGRDRIENILPCTPFQRDVMDCVADDGQRAVGHAVYEIAKNIDTMRLAVAWKETVRQTPALRTCTFTSKAGDAFQVVLRESFVFSWMCWTSVDLKEAVVQDEAAAAMAGPRCNRFVLLDNPHTTERLLIWTFNHALVDSTFQERILRRVLTAYKDGHDELPRQPETPDSSEAEVEEDLQPNPFEMPKIPQARDMERATQFWQEHLSGLNASAFPHLSCHLAMPYPDAQAEHRISYSCSAQQKWSRTTVCRAALAILLSRYTHSPEALFGIVTERAQMFEEQQIMMDGPTRTVVPIRVRCASDQSVSDVMGAINAYDHTMRQFAHAGLRNIGCTGDDGSAACGFQTVLLVTDSDTEQAATCEIHKKTEESERFLPCINRALLLTCEMASEGALLVARYDQSVIDSHQMVRLLRQLGCLIQHLQSSTDDLPCVRQIDMVTREDRAEIESWNSESIQAQDTLTYSEMLKWAVDSPSKTAVFSWDGEWTYAELDNVSSRLAQHINSSDLGKEQAILPLYFEKSKWVVAAMLAVLKAGHAFTLIDPSDPLARTSQVVQQTSATVALTSKLHCSTVQAVVSRCIVVDDDLLQSLTWTCDEGLFTSTAKPQDLAYVIFTSGSTGDPKGIMIEHQAFASCAIKFGPALGINADTRALQFGSHAFGACLLEIMTTLIHGGCVCIPSDDDRMNNVPDFINRCKVNWVMATPSYMGTFQPEVVPGLQTLVLVGEQMSASVNDTWAPRVQLLNGYGQSESSSICCVAKISPLSSEPNNIGRAVGAHSWIIDPNDPNRLVPIGAVGELVIESPGIARDYIVAPMPDRSPFFVTAPTWYPSKQLPDGFKFYRTGDLARYASDGTIVCLGRMDSQVKIRGQRVEMGAVENRLRQQMPDDMAIVVEAVNRSDSSSSTVLTAFLIGSSQAAKENVNTKSAEDVHILDQSATKEINAKLEQVLPRHSVPSCYICMGNLPRTATGKIDRRKLRTMGSNLLGELTQGVASQPNRKFNSSATDTEAKLEEIWLQSLNLESGSTNIGASFFELGGDSITAIKMVNMARSAGIELKVSDIYQNPTLAGLGAVINGSSVPYTLIPTSTRDGPVEQSYSQGRLWFLDQLEVGASWYLMPYAVRMRGPVDIDALTRALLALEQRHETLRTTFENQDGVGVQIVHKKLAKELKVVDVSDGENGGYLQSLDQEQTTPFDLTSEAGWRASLIRLGEADHILSIVMHHIISDGWSIDILRRELSQLYAAALRGQDPVSVVSPLPIQYSDFAMWQKQESQVVEHEKQLKYWQKQLADCSPAQIPTDFPRPALLSGEAGCVPVTIDGKLYQKLREFCNKHRTTSFAVLLATFRAAHYRLTGVDDAVIGTPIANRNRWELENMIGFFVNTQCMRITVDDDDTFESLVRQVRSTTTAAFEHEDVPFERVVSALQPGSRDLSRTPLAQLIFAVHSQKDLGRFELEGLESEPVSSKAYTRFDVEFHLFQEAGGLNGSVNFATDLFKLETIRNVVTIFFQILRHGLDQPQTSISVLPLTDGIAELRSMGLLKIKQVEYPRDSSVVDIFRTQVAACPDSLAVVDSSSRLTYAELDHQSDLLATWLRRRNMAAEALVGVLAPRSCQTIVAFLGILKANLAYLPLDVRSPAARMKDILSGLPEHTIVLLGSGVIAPEFQLPYLELVRVTDALEYRDTNGLNGQAHADSLNPSATSLAYVLFTSGSTGRPKGVMIEHRVIVRLAKSGIIPNFPLAARMAHMFNIAFDGATYEIFNTLLNGGTLVCIDYMTALDGKALEAIFAQEQVNVAMMAPALLKLYLADARDALKRLDVLIAAGDRFDGQDAIEAQALVRGQCYNGYGPTENGVLSTLYNVAANESFINGVPLGRALNNSGAYVTDPNQQLVGVGVMGELVVTGDGLARGYTDRTLDTNRFIQFNIDGQTVRAYRTGDRVRYRIGDGLIEFFGRMDTQFKIRGNRIESAEVESAILNHHSVRDAAVVLREDEGQEPEMVGFVVADDDHSTEQEEAGNQVEGWQDHFESGMYADISTISPSAIGNDFKGRTSMYDGSEIDKAEMQEWLDDTIQTLHDGQVPSHVLEIGTGSGMILFNLNAGLQRYLGLEPSKSAAAFVNNAIKCSPALAEKAEVHVGTATDIGQLSGLRPDLVVFNSVVQYFPTPEYLTQVVDTLVRIPGVKRLFFGDIRSHATNRHFLAARAIHTLGNNATKNNVRQKMAELEEREEELLVEPAFFTALEGRLPDLIKHVEILPKNMQATNELSAYRYAAVVHLRDSEESAQPVYPIEKDHWIDFQASQMDSHALLDLLRLSKDTMTVAVSNIPYAKTAFERQIVESLDNDSRDETQSMLDGAAWISAVRSDAESRPSLSVPDLFQLAKESGFRLEVSAARQCSQSGALDAVFHHYPSSQTASRTLIRFPTDNQVRVSATLTNRPLQRLQRRRAALQVRERLQSLVPSYMIPSSIVVLDQMPLNANGKVDRKELARRARIVRKHQAAPPVPAFPINDIEVILCEEATETFGMNVDITDHFFKLGGHSLLATKLISRIDHRLKVRVTVKDVFDHPHFADLAVSIRQGLAVQNPIPDGQDKQGWSARVAPRTETEIMLCEEFANVLGIQVGITDNFFDLGGHSLMATKLAVRIGHRLDTTISVKDVFDHPVLLQLAKKMELAQSESYKVNDDIQTADYAAFQLLSLHGPQDFIQREICPQLKFSYGTIQDVYPSTQMQKAFLFDPTTGYPRPLTPFYIDFPRDSDSTTLTRACESLVEHLDMFRTVFLVAAGELYQVVLEHLDVAIDTIETEENVNTATSDFLDRHAQEPVRLGQPLIRIAILKQASSLRVILRLSHALYDGLSLEHIVRHLHILYSGRSLPAPSQFARYMQYIANSRRDGYDFWRDVIQNSPMTVLSDASSSTCQQGIAPSKALHLSKIISVPLQAIRSSITTQATVFNSACALVLSKESGSNDVVFGRIVSGRQGLPVSWQDIIGPCTNAVPVRARVGADGNQQQLLRDMQDQYLRSLPFETLGFEELKRNCTDWPEAATNYACCVTYHNFEYHPESEVEQQRVEMGVLAKHVELRKDEPLYDLAIAGEVEPDGINLKVTVIAKAQLFEEERVKHLLEEVCKTFQTLNLSL</sequence>
<dbReference type="InterPro" id="IPR023213">
    <property type="entry name" value="CAT-like_dom_sf"/>
</dbReference>
<dbReference type="SUPFAM" id="SSF47336">
    <property type="entry name" value="ACP-like"/>
    <property type="match status" value="3"/>
</dbReference>
<dbReference type="Gene3D" id="3.30.559.10">
    <property type="entry name" value="Chloramphenicol acetyltransferase-like domain"/>
    <property type="match status" value="3"/>
</dbReference>
<evidence type="ECO:0000256" key="3">
    <source>
        <dbReference type="ARBA" id="ARBA00022598"/>
    </source>
</evidence>
<dbReference type="PROSITE" id="PS50075">
    <property type="entry name" value="CARRIER"/>
    <property type="match status" value="3"/>
</dbReference>
<dbReference type="Pfam" id="PF00668">
    <property type="entry name" value="Condensation"/>
    <property type="match status" value="3"/>
</dbReference>
<feature type="domain" description="Carrier" evidence="6">
    <location>
        <begin position="2535"/>
        <end position="2609"/>
    </location>
</feature>
<dbReference type="CDD" id="cd19545">
    <property type="entry name" value="FUM14_C_NRPS-like"/>
    <property type="match status" value="1"/>
</dbReference>
<keyword evidence="8" id="KW-1185">Reference proteome</keyword>
<keyword evidence="1" id="KW-0596">Phosphopantetheine</keyword>
<reference evidence="7 8" key="1">
    <citation type="journal article" date="2014" name="Genome Biol. Evol.">
        <title>Comparative genomics and transcriptomics analyses reveal divergent lifestyle features of nematode endoparasitic fungus Hirsutella minnesotensis.</title>
        <authorList>
            <person name="Lai Y."/>
            <person name="Liu K."/>
            <person name="Zhang X."/>
            <person name="Zhang X."/>
            <person name="Li K."/>
            <person name="Wang N."/>
            <person name="Shu C."/>
            <person name="Wu Y."/>
            <person name="Wang C."/>
            <person name="Bushley K.E."/>
            <person name="Xiang M."/>
            <person name="Liu X."/>
        </authorList>
    </citation>
    <scope>NUCLEOTIDE SEQUENCE [LARGE SCALE GENOMIC DNA]</scope>
    <source>
        <strain evidence="7 8">3608</strain>
    </source>
</reference>
<dbReference type="PANTHER" id="PTHR45527">
    <property type="entry name" value="NONRIBOSOMAL PEPTIDE SYNTHETASE"/>
    <property type="match status" value="1"/>
</dbReference>
<dbReference type="InterPro" id="IPR045851">
    <property type="entry name" value="AMP-bd_C_sf"/>
</dbReference>
<organism evidence="7 8">
    <name type="scientific">Hirsutella minnesotensis 3608</name>
    <dbReference type="NCBI Taxonomy" id="1043627"/>
    <lineage>
        <taxon>Eukaryota</taxon>
        <taxon>Fungi</taxon>
        <taxon>Dikarya</taxon>
        <taxon>Ascomycota</taxon>
        <taxon>Pezizomycotina</taxon>
        <taxon>Sordariomycetes</taxon>
        <taxon>Hypocreomycetidae</taxon>
        <taxon>Hypocreales</taxon>
        <taxon>Ophiocordycipitaceae</taxon>
        <taxon>Hirsutella</taxon>
    </lineage>
</organism>
<dbReference type="InterPro" id="IPR009081">
    <property type="entry name" value="PP-bd_ACP"/>
</dbReference>
<dbReference type="Pfam" id="PF00550">
    <property type="entry name" value="PP-binding"/>
    <property type="match status" value="3"/>
</dbReference>
<dbReference type="CDD" id="cd05930">
    <property type="entry name" value="A_NRPS"/>
    <property type="match status" value="1"/>
</dbReference>
<dbReference type="FunFam" id="3.40.50.150:FF:000709">
    <property type="entry name" value="Enniatin synthase"/>
    <property type="match status" value="1"/>
</dbReference>
<name>A0A0F7ZY66_9HYPO</name>
<feature type="domain" description="Carrier" evidence="6">
    <location>
        <begin position="1038"/>
        <end position="1114"/>
    </location>
</feature>
<evidence type="ECO:0000313" key="7">
    <source>
        <dbReference type="EMBL" id="KJZ71937.1"/>
    </source>
</evidence>
<dbReference type="InterPro" id="IPR010071">
    <property type="entry name" value="AA_adenyl_dom"/>
</dbReference>
<feature type="region of interest" description="Disordered" evidence="5">
    <location>
        <begin position="1"/>
        <end position="20"/>
    </location>
</feature>
<dbReference type="PANTHER" id="PTHR45527:SF1">
    <property type="entry name" value="FATTY ACID SYNTHASE"/>
    <property type="match status" value="1"/>
</dbReference>
<dbReference type="Gene3D" id="2.30.38.10">
    <property type="entry name" value="Luciferase, Domain 3"/>
    <property type="match status" value="1"/>
</dbReference>
<dbReference type="Pfam" id="PF00501">
    <property type="entry name" value="AMP-binding"/>
    <property type="match status" value="2"/>
</dbReference>
<evidence type="ECO:0000256" key="1">
    <source>
        <dbReference type="ARBA" id="ARBA00022450"/>
    </source>
</evidence>
<dbReference type="Gene3D" id="3.30.300.30">
    <property type="match status" value="3"/>
</dbReference>
<dbReference type="InterPro" id="IPR042099">
    <property type="entry name" value="ANL_N_sf"/>
</dbReference>
<feature type="compositionally biased region" description="Polar residues" evidence="5">
    <location>
        <begin position="1"/>
        <end position="19"/>
    </location>
</feature>
<dbReference type="SUPFAM" id="SSF53335">
    <property type="entry name" value="S-adenosyl-L-methionine-dependent methyltransferases"/>
    <property type="match status" value="1"/>
</dbReference>
<dbReference type="InterPro" id="IPR020845">
    <property type="entry name" value="AMP-binding_CS"/>
</dbReference>
<dbReference type="GO" id="GO:0016874">
    <property type="term" value="F:ligase activity"/>
    <property type="evidence" value="ECO:0007669"/>
    <property type="project" value="UniProtKB-KW"/>
</dbReference>
<dbReference type="Gene3D" id="1.10.1200.10">
    <property type="entry name" value="ACP-like"/>
    <property type="match status" value="2"/>
</dbReference>
<dbReference type="InterPro" id="IPR036736">
    <property type="entry name" value="ACP-like_sf"/>
</dbReference>
<dbReference type="InterPro" id="IPR029063">
    <property type="entry name" value="SAM-dependent_MTases_sf"/>
</dbReference>
<protein>
    <submittedName>
        <fullName evidence="7">Enniatin synthase</fullName>
    </submittedName>
</protein>
<keyword evidence="4" id="KW-0677">Repeat</keyword>
<dbReference type="FunFam" id="3.30.300.30:FF:000084">
    <property type="entry name" value="Enniatin synthase"/>
    <property type="match status" value="1"/>
</dbReference>
<dbReference type="EMBL" id="KQ030557">
    <property type="protein sequence ID" value="KJZ71937.1"/>
    <property type="molecule type" value="Genomic_DNA"/>
</dbReference>
<dbReference type="SUPFAM" id="SSF56801">
    <property type="entry name" value="Acetyl-CoA synthetase-like"/>
    <property type="match status" value="2"/>
</dbReference>
<dbReference type="FunFam" id="3.30.300.30:FF:000015">
    <property type="entry name" value="Nonribosomal peptide synthase SidD"/>
    <property type="match status" value="1"/>
</dbReference>
<feature type="region of interest" description="Disordered" evidence="5">
    <location>
        <begin position="197"/>
        <end position="225"/>
    </location>
</feature>
<dbReference type="Gene3D" id="3.40.50.12780">
    <property type="entry name" value="N-terminal domain of ligase-like"/>
    <property type="match status" value="1"/>
</dbReference>
<dbReference type="GO" id="GO:0005737">
    <property type="term" value="C:cytoplasm"/>
    <property type="evidence" value="ECO:0007669"/>
    <property type="project" value="TreeGrafter"/>
</dbReference>
<evidence type="ECO:0000313" key="8">
    <source>
        <dbReference type="Proteomes" id="UP000054481"/>
    </source>
</evidence>
<dbReference type="PROSITE" id="PS00455">
    <property type="entry name" value="AMP_BINDING"/>
    <property type="match status" value="2"/>
</dbReference>
<dbReference type="GO" id="GO:0044550">
    <property type="term" value="P:secondary metabolite biosynthetic process"/>
    <property type="evidence" value="ECO:0007669"/>
    <property type="project" value="TreeGrafter"/>
</dbReference>
<accession>A0A0F7ZY66</accession>
<keyword evidence="3" id="KW-0436">Ligase</keyword>
<feature type="domain" description="Carrier" evidence="6">
    <location>
        <begin position="2629"/>
        <end position="2703"/>
    </location>
</feature>
<dbReference type="OrthoDB" id="416786at2759"/>
<dbReference type="CDD" id="cd19542">
    <property type="entry name" value="CT_NRPS-like"/>
    <property type="match status" value="1"/>
</dbReference>
<feature type="compositionally biased region" description="Acidic residues" evidence="5">
    <location>
        <begin position="208"/>
        <end position="218"/>
    </location>
</feature>
<dbReference type="InterPro" id="IPR029058">
    <property type="entry name" value="AB_hydrolase_fold"/>
</dbReference>
<dbReference type="InterPro" id="IPR006162">
    <property type="entry name" value="Ppantetheine_attach_site"/>
</dbReference>